<evidence type="ECO:0008006" key="4">
    <source>
        <dbReference type="Google" id="ProtNLM"/>
    </source>
</evidence>
<protein>
    <recommendedName>
        <fullName evidence="4">Secreted protein</fullName>
    </recommendedName>
</protein>
<keyword evidence="3" id="KW-1185">Reference proteome</keyword>
<comment type="caution">
    <text evidence="2">The sequence shown here is derived from an EMBL/GenBank/DDBJ whole genome shotgun (WGS) entry which is preliminary data.</text>
</comment>
<accession>A0ABN9QV30</accession>
<organism evidence="2 3">
    <name type="scientific">Prorocentrum cordatum</name>
    <dbReference type="NCBI Taxonomy" id="2364126"/>
    <lineage>
        <taxon>Eukaryota</taxon>
        <taxon>Sar</taxon>
        <taxon>Alveolata</taxon>
        <taxon>Dinophyceae</taxon>
        <taxon>Prorocentrales</taxon>
        <taxon>Prorocentraceae</taxon>
        <taxon>Prorocentrum</taxon>
    </lineage>
</organism>
<name>A0ABN9QV30_9DINO</name>
<evidence type="ECO:0000256" key="1">
    <source>
        <dbReference type="SAM" id="MobiDB-lite"/>
    </source>
</evidence>
<proteinExistence type="predicted"/>
<sequence>MLLLFVVLELLAECPPPPECSFEEFRGWLRSDEGLGRLGANGPASVLEAAGNARAFMETTPVSTAFALAPSADHARHSKAPVCVVAADEVLHHCYEKPPGGWRLLVVDARMRQSAASLPVCLRLCQDQTHAQRRKVLRDLPYDESIHLCLMPKSPRRPATTPSSCAATWPGPR</sequence>
<dbReference type="Proteomes" id="UP001189429">
    <property type="component" value="Unassembled WGS sequence"/>
</dbReference>
<evidence type="ECO:0000313" key="3">
    <source>
        <dbReference type="Proteomes" id="UP001189429"/>
    </source>
</evidence>
<gene>
    <name evidence="2" type="ORF">PCOR1329_LOCUS15214</name>
</gene>
<feature type="region of interest" description="Disordered" evidence="1">
    <location>
        <begin position="153"/>
        <end position="173"/>
    </location>
</feature>
<dbReference type="EMBL" id="CAUYUJ010004581">
    <property type="protein sequence ID" value="CAK0810174.1"/>
    <property type="molecule type" value="Genomic_DNA"/>
</dbReference>
<reference evidence="2" key="1">
    <citation type="submission" date="2023-10" db="EMBL/GenBank/DDBJ databases">
        <authorList>
            <person name="Chen Y."/>
            <person name="Shah S."/>
            <person name="Dougan E. K."/>
            <person name="Thang M."/>
            <person name="Chan C."/>
        </authorList>
    </citation>
    <scope>NUCLEOTIDE SEQUENCE [LARGE SCALE GENOMIC DNA]</scope>
</reference>
<evidence type="ECO:0000313" key="2">
    <source>
        <dbReference type="EMBL" id="CAK0810174.1"/>
    </source>
</evidence>